<dbReference type="PANTHER" id="PTHR47619:SF1">
    <property type="entry name" value="EXODEOXYRIBONUCLEASE WALJ"/>
    <property type="match status" value="1"/>
</dbReference>
<dbReference type="PANTHER" id="PTHR47619">
    <property type="entry name" value="METALLO-HYDROLASE YYCJ-RELATED"/>
    <property type="match status" value="1"/>
</dbReference>
<reference evidence="2" key="1">
    <citation type="journal article" date="2024" name="Syst. Appl. Microbiol.">
        <title>First single-strain enrichments of Electrothrix cable bacteria, description of E. aestuarii sp. nov. and E. rattekaaiensis sp. nov., and proposal of a cable bacteria taxonomy following the rules of the SeqCode.</title>
        <authorList>
            <person name="Plum-Jensen L.E."/>
            <person name="Schramm A."/>
            <person name="Marshall I.P.G."/>
        </authorList>
    </citation>
    <scope>NUCLEOTIDE SEQUENCE</scope>
    <source>
        <strain evidence="2">Rat1</strain>
    </source>
</reference>
<gene>
    <name evidence="2" type="ORF">Q3M24_00780</name>
</gene>
<protein>
    <submittedName>
        <fullName evidence="2">MBL fold metallo-hydrolase</fullName>
    </submittedName>
</protein>
<proteinExistence type="predicted"/>
<name>A0AAU8LWS7_9BACT</name>
<dbReference type="Gene3D" id="3.60.15.10">
    <property type="entry name" value="Ribonuclease Z/Hydroxyacylglutathione hydrolase-like"/>
    <property type="match status" value="1"/>
</dbReference>
<evidence type="ECO:0000313" key="2">
    <source>
        <dbReference type="EMBL" id="XCN73323.1"/>
    </source>
</evidence>
<dbReference type="AlphaFoldDB" id="A0AAU8LWS7"/>
<dbReference type="KEGG" id="eaj:Q3M24_00780"/>
<dbReference type="InterPro" id="IPR052533">
    <property type="entry name" value="WalJ/YycJ-like"/>
</dbReference>
<dbReference type="Pfam" id="PF12706">
    <property type="entry name" value="Lactamase_B_2"/>
    <property type="match status" value="1"/>
</dbReference>
<feature type="domain" description="Metallo-beta-lactamase" evidence="1">
    <location>
        <begin position="11"/>
        <end position="178"/>
    </location>
</feature>
<dbReference type="InterPro" id="IPR036866">
    <property type="entry name" value="RibonucZ/Hydroxyglut_hydro"/>
</dbReference>
<dbReference type="SMART" id="SM00849">
    <property type="entry name" value="Lactamase_B"/>
    <property type="match status" value="1"/>
</dbReference>
<sequence length="262" mass="28828">MKFCVLGSGSKGNCTLIESGSTRILIDAGFSGKEISRRLALIDRSPEDLSAILITHEHGDHISGVGVMSRRCNLPVYANAGTHQASEARVKQLHQRCEFATGTGFDLNDLHIHPFQISHDTADPVGFLVSDGTHSVAYCTDTGKITTLIRQRLRQCNALILESNYDPEMLQIGPYPMHIKQRVRSNQGHLANKDAAAFLVELCTAGVQHVVLAHLSETNNRPELVANLIRQELAQHQPRFSLDLARQDQPSPVITVGKINKE</sequence>
<dbReference type="EMBL" id="CP159373">
    <property type="protein sequence ID" value="XCN73323.1"/>
    <property type="molecule type" value="Genomic_DNA"/>
</dbReference>
<evidence type="ECO:0000259" key="1">
    <source>
        <dbReference type="SMART" id="SM00849"/>
    </source>
</evidence>
<reference evidence="2" key="2">
    <citation type="submission" date="2024-06" db="EMBL/GenBank/DDBJ databases">
        <authorList>
            <person name="Plum-Jensen L.E."/>
            <person name="Schramm A."/>
            <person name="Marshall I.P.G."/>
        </authorList>
    </citation>
    <scope>NUCLEOTIDE SEQUENCE</scope>
    <source>
        <strain evidence="2">Rat1</strain>
    </source>
</reference>
<accession>A0AAU8LWS7</accession>
<dbReference type="InterPro" id="IPR001279">
    <property type="entry name" value="Metallo-B-lactamas"/>
</dbReference>
<dbReference type="SUPFAM" id="SSF56281">
    <property type="entry name" value="Metallo-hydrolase/oxidoreductase"/>
    <property type="match status" value="1"/>
</dbReference>
<organism evidence="2">
    <name type="scientific">Candidatus Electrothrix aestuarii</name>
    <dbReference type="NCBI Taxonomy" id="3062594"/>
    <lineage>
        <taxon>Bacteria</taxon>
        <taxon>Pseudomonadati</taxon>
        <taxon>Thermodesulfobacteriota</taxon>
        <taxon>Desulfobulbia</taxon>
        <taxon>Desulfobulbales</taxon>
        <taxon>Desulfobulbaceae</taxon>
        <taxon>Candidatus Electrothrix</taxon>
    </lineage>
</organism>